<evidence type="ECO:0000313" key="1">
    <source>
        <dbReference type="EMBL" id="AKI80296.1"/>
    </source>
</evidence>
<organism evidence="1 2">
    <name type="scientific">Acanthamoeba polyphaga mimivirus Kroon</name>
    <dbReference type="NCBI Taxonomy" id="3069720"/>
    <lineage>
        <taxon>Viruses</taxon>
        <taxon>Varidnaviria</taxon>
        <taxon>Bamfordvirae</taxon>
        <taxon>Nucleocytoviricota</taxon>
        <taxon>Megaviricetes</taxon>
        <taxon>Imitervirales</taxon>
        <taxon>Mimiviridae</taxon>
        <taxon>Megamimivirinae</taxon>
        <taxon>Mimivirus</taxon>
        <taxon>Mimivirus lagoaense</taxon>
    </lineage>
</organism>
<proteinExistence type="predicted"/>
<dbReference type="EMBL" id="KM982402">
    <property type="protein sequence ID" value="AKI80296.1"/>
    <property type="molecule type" value="Genomic_DNA"/>
</dbReference>
<accession>A0A0G2YB34</accession>
<sequence>MNNNNNNNSRTFSGRFFPMKKNEFHFAVKDEFIVPDLITEVPELESFCTERKDSGVFEDYHCRNLDRVLFRCANELRHSENTYFRKVSHGITDMPIRKEIAYHISELMEGKSSFGDIILMGEKIESVCDKYSTTNIQVHLTTPKDSQ</sequence>
<name>A0A0G2YB34_9VIRU</name>
<dbReference type="KEGG" id="vg:80514094"/>
<dbReference type="Proteomes" id="UP000240461">
    <property type="component" value="Segment"/>
</dbReference>
<reference evidence="1 2" key="1">
    <citation type="submission" date="2014-10" db="EMBL/GenBank/DDBJ databases">
        <title>Pan-genome analysis of Brazilian lineage A amoebal mimiviruses.</title>
        <authorList>
            <person name="Assis F.L."/>
            <person name="Abrahao J.S."/>
            <person name="Kroon E.G."/>
            <person name="Dornas F.P."/>
            <person name="Andrade K.R."/>
            <person name="Borato P.V.M."/>
            <person name="Pilotto M.R."/>
            <person name="Benamar S."/>
            <person name="LaScola B."/>
            <person name="Colson P."/>
        </authorList>
    </citation>
    <scope>NUCLEOTIDE SEQUENCE [LARGE SCALE GENOMIC DNA]</scope>
    <source>
        <strain evidence="1 2">Kroon</strain>
    </source>
</reference>
<evidence type="ECO:0000313" key="2">
    <source>
        <dbReference type="Proteomes" id="UP000240461"/>
    </source>
</evidence>
<protein>
    <submittedName>
        <fullName evidence="1">Uncharacterized protein</fullName>
    </submittedName>
</protein>
<keyword evidence="2" id="KW-1185">Reference proteome</keyword>